<accession>A0A9P1ME58</accession>
<evidence type="ECO:0000313" key="2">
    <source>
        <dbReference type="Proteomes" id="UP000838763"/>
    </source>
</evidence>
<reference evidence="1" key="1">
    <citation type="submission" date="2022-11" db="EMBL/GenBank/DDBJ databases">
        <authorList>
            <person name="Scott C."/>
            <person name="Bruce N."/>
        </authorList>
    </citation>
    <scope>NUCLEOTIDE SEQUENCE</scope>
</reference>
<organism evidence="1 2">
    <name type="scientific">Parascedosporium putredinis</name>
    <dbReference type="NCBI Taxonomy" id="1442378"/>
    <lineage>
        <taxon>Eukaryota</taxon>
        <taxon>Fungi</taxon>
        <taxon>Dikarya</taxon>
        <taxon>Ascomycota</taxon>
        <taxon>Pezizomycotina</taxon>
        <taxon>Sordariomycetes</taxon>
        <taxon>Hypocreomycetidae</taxon>
        <taxon>Microascales</taxon>
        <taxon>Microascaceae</taxon>
        <taxon>Parascedosporium</taxon>
    </lineage>
</organism>
<dbReference type="EMBL" id="CALLCH030000020">
    <property type="protein sequence ID" value="CAI4219610.1"/>
    <property type="molecule type" value="Genomic_DNA"/>
</dbReference>
<gene>
    <name evidence="1" type="ORF">PPNO1_LOCUS9163</name>
</gene>
<sequence>MAQISPVPLETDAALTRLTFVVSKESALSLAGRISHSQVGSTALPASGAKMLDLGHDRREARRDPPIHCRD</sequence>
<name>A0A9P1ME58_9PEZI</name>
<comment type="caution">
    <text evidence="1">The sequence shown here is derived from an EMBL/GenBank/DDBJ whole genome shotgun (WGS) entry which is preliminary data.</text>
</comment>
<dbReference type="AlphaFoldDB" id="A0A9P1ME58"/>
<dbReference type="Proteomes" id="UP000838763">
    <property type="component" value="Unassembled WGS sequence"/>
</dbReference>
<evidence type="ECO:0000313" key="1">
    <source>
        <dbReference type="EMBL" id="CAI4219610.1"/>
    </source>
</evidence>
<protein>
    <submittedName>
        <fullName evidence="1">Uncharacterized protein</fullName>
    </submittedName>
</protein>
<keyword evidence="2" id="KW-1185">Reference proteome</keyword>
<proteinExistence type="predicted"/>